<feature type="transmembrane region" description="Helical" evidence="10">
    <location>
        <begin position="265"/>
        <end position="284"/>
    </location>
</feature>
<evidence type="ECO:0000256" key="4">
    <source>
        <dbReference type="ARBA" id="ARBA00022475"/>
    </source>
</evidence>
<reference evidence="12 13" key="1">
    <citation type="submission" date="2019-07" db="EMBL/GenBank/DDBJ databases">
        <title>Reinekea sp. strain SSH23 genome sequencing and assembly.</title>
        <authorList>
            <person name="Kim I."/>
        </authorList>
    </citation>
    <scope>NUCLEOTIDE SEQUENCE [LARGE SCALE GENOMIC DNA]</scope>
    <source>
        <strain evidence="12 13">SSH23</strain>
    </source>
</reference>
<gene>
    <name evidence="12" type="ORF">FME95_11355</name>
</gene>
<dbReference type="FunFam" id="1.20.81.30:FF:000001">
    <property type="entry name" value="Type II secretion system protein F"/>
    <property type="match status" value="2"/>
</dbReference>
<dbReference type="AlphaFoldDB" id="A0A5C8Z431"/>
<dbReference type="Pfam" id="PF00482">
    <property type="entry name" value="T2SSF"/>
    <property type="match status" value="2"/>
</dbReference>
<evidence type="ECO:0000256" key="3">
    <source>
        <dbReference type="ARBA" id="ARBA00022448"/>
    </source>
</evidence>
<dbReference type="Proteomes" id="UP000321764">
    <property type="component" value="Unassembled WGS sequence"/>
</dbReference>
<accession>A0A5C8Z431</accession>
<evidence type="ECO:0000256" key="9">
    <source>
        <dbReference type="RuleBase" id="RU003923"/>
    </source>
</evidence>
<keyword evidence="8 10" id="KW-0472">Membrane</keyword>
<evidence type="ECO:0000313" key="13">
    <source>
        <dbReference type="Proteomes" id="UP000321764"/>
    </source>
</evidence>
<dbReference type="InterPro" id="IPR001992">
    <property type="entry name" value="T2SS_GspF/T4SS_PilC_CS"/>
</dbReference>
<keyword evidence="7 10" id="KW-1133">Transmembrane helix</keyword>
<evidence type="ECO:0000256" key="8">
    <source>
        <dbReference type="ARBA" id="ARBA00023136"/>
    </source>
</evidence>
<evidence type="ECO:0000256" key="1">
    <source>
        <dbReference type="ARBA" id="ARBA00004429"/>
    </source>
</evidence>
<dbReference type="PANTHER" id="PTHR30012">
    <property type="entry name" value="GENERAL SECRETION PATHWAY PROTEIN"/>
    <property type="match status" value="1"/>
</dbReference>
<dbReference type="PANTHER" id="PTHR30012:SF7">
    <property type="entry name" value="PROTEIN TRANSPORT PROTEIN HOFC HOMOLOG"/>
    <property type="match status" value="1"/>
</dbReference>
<dbReference type="InterPro" id="IPR018076">
    <property type="entry name" value="T2SS_GspF_dom"/>
</dbReference>
<sequence length="446" mass="48917">MANQHRPQSFSYQAFDSNGQLQTGQLTASNAAWAQAMLRQQGLQDIQQLKPIAKTGLLAQNKQGLVANSKAVVASSGLKSSAVHGDNHSKTKQALQIRLFEAAIRRQDITLFTRQLAIMVKTGMPLLSTFDLVAENLNHPRMKLLIAELKQRLSNGGSLSSALRAYPKYFDSLYCGLIEAGEQAGALETMLERVAEHREQGDALKRKIQAALRYPAIVLVVAVLVSAILLIKVVPTFESLFSSFSAPLPLATQLVIQLARQLGQWWPTLLIGLLGVCALSLLLYQKTLWLKRLWHYCALRLPIIGSILFKSIMVRFARTLATTYAAGVPLNQALSSVAGALNHSQYQQIVEQLKQRIEEGDELAKAMSASSGFSNLLTQMVSVGEQTGTLDRMLNKAAHLYEQEIKQQIDALTDLVEPLMITILGIIVGGLVVSMYLPIFQMGSAI</sequence>
<dbReference type="GO" id="GO:0005886">
    <property type="term" value="C:plasma membrane"/>
    <property type="evidence" value="ECO:0007669"/>
    <property type="project" value="UniProtKB-SubCell"/>
</dbReference>
<dbReference type="PRINTS" id="PR00812">
    <property type="entry name" value="BCTERIALGSPF"/>
</dbReference>
<evidence type="ECO:0000259" key="11">
    <source>
        <dbReference type="Pfam" id="PF00482"/>
    </source>
</evidence>
<keyword evidence="5" id="KW-0997">Cell inner membrane</keyword>
<keyword evidence="13" id="KW-1185">Reference proteome</keyword>
<name>A0A5C8Z431_9GAMM</name>
<dbReference type="OrthoDB" id="9805682at2"/>
<evidence type="ECO:0000256" key="10">
    <source>
        <dbReference type="SAM" id="Phobius"/>
    </source>
</evidence>
<feature type="transmembrane region" description="Helical" evidence="10">
    <location>
        <begin position="419"/>
        <end position="440"/>
    </location>
</feature>
<dbReference type="EMBL" id="VKAD01000002">
    <property type="protein sequence ID" value="TXR52009.1"/>
    <property type="molecule type" value="Genomic_DNA"/>
</dbReference>
<feature type="transmembrane region" description="Helical" evidence="10">
    <location>
        <begin position="214"/>
        <end position="234"/>
    </location>
</feature>
<dbReference type="InterPro" id="IPR003004">
    <property type="entry name" value="GspF/PilC"/>
</dbReference>
<comment type="subcellular location">
    <subcellularLocation>
        <location evidence="1 9">Cell inner membrane</location>
        <topology evidence="1 9">Multi-pass membrane protein</topology>
    </subcellularLocation>
</comment>
<comment type="caution">
    <text evidence="12">The sequence shown here is derived from an EMBL/GenBank/DDBJ whole genome shotgun (WGS) entry which is preliminary data.</text>
</comment>
<keyword evidence="4" id="KW-1003">Cell membrane</keyword>
<keyword evidence="6 9" id="KW-0812">Transmembrane</keyword>
<keyword evidence="3 9" id="KW-0813">Transport</keyword>
<organism evidence="12 13">
    <name type="scientific">Reinekea thalattae</name>
    <dbReference type="NCBI Taxonomy" id="2593301"/>
    <lineage>
        <taxon>Bacteria</taxon>
        <taxon>Pseudomonadati</taxon>
        <taxon>Pseudomonadota</taxon>
        <taxon>Gammaproteobacteria</taxon>
        <taxon>Oceanospirillales</taxon>
        <taxon>Saccharospirillaceae</taxon>
        <taxon>Reinekea</taxon>
    </lineage>
</organism>
<comment type="similarity">
    <text evidence="2 9">Belongs to the GSP F family.</text>
</comment>
<protein>
    <submittedName>
        <fullName evidence="12">Type II secretion system F family protein</fullName>
    </submittedName>
</protein>
<dbReference type="InterPro" id="IPR042094">
    <property type="entry name" value="T2SS_GspF_sf"/>
</dbReference>
<proteinExistence type="inferred from homology"/>
<evidence type="ECO:0000256" key="6">
    <source>
        <dbReference type="ARBA" id="ARBA00022692"/>
    </source>
</evidence>
<dbReference type="RefSeq" id="WP_147714605.1">
    <property type="nucleotide sequence ID" value="NZ_VKAD01000002.1"/>
</dbReference>
<evidence type="ECO:0000256" key="5">
    <source>
        <dbReference type="ARBA" id="ARBA00022519"/>
    </source>
</evidence>
<feature type="domain" description="Type II secretion system protein GspF" evidence="11">
    <location>
        <begin position="112"/>
        <end position="235"/>
    </location>
</feature>
<feature type="transmembrane region" description="Helical" evidence="10">
    <location>
        <begin position="296"/>
        <end position="317"/>
    </location>
</feature>
<dbReference type="PROSITE" id="PS00874">
    <property type="entry name" value="T2SP_F"/>
    <property type="match status" value="1"/>
</dbReference>
<dbReference type="GO" id="GO:0015628">
    <property type="term" value="P:protein secretion by the type II secretion system"/>
    <property type="evidence" value="ECO:0007669"/>
    <property type="project" value="TreeGrafter"/>
</dbReference>
<evidence type="ECO:0000256" key="2">
    <source>
        <dbReference type="ARBA" id="ARBA00005745"/>
    </source>
</evidence>
<evidence type="ECO:0000256" key="7">
    <source>
        <dbReference type="ARBA" id="ARBA00022989"/>
    </source>
</evidence>
<dbReference type="Gene3D" id="1.20.81.30">
    <property type="entry name" value="Type II secretion system (T2SS), domain F"/>
    <property type="match status" value="2"/>
</dbReference>
<feature type="domain" description="Type II secretion system protein GspF" evidence="11">
    <location>
        <begin position="316"/>
        <end position="438"/>
    </location>
</feature>
<evidence type="ECO:0000313" key="12">
    <source>
        <dbReference type="EMBL" id="TXR52009.1"/>
    </source>
</evidence>